<dbReference type="InterPro" id="IPR011005">
    <property type="entry name" value="Dihydropteroate_synth-like_sf"/>
</dbReference>
<dbReference type="GO" id="GO:0046656">
    <property type="term" value="P:folic acid biosynthetic process"/>
    <property type="evidence" value="ECO:0007669"/>
    <property type="project" value="UniProtKB-KW"/>
</dbReference>
<name>A0A918N7N6_9GAMM</name>
<keyword evidence="10 14" id="KW-0460">Magnesium</keyword>
<keyword evidence="9 14" id="KW-0479">Metal-binding</keyword>
<evidence type="ECO:0000313" key="17">
    <source>
        <dbReference type="Proteomes" id="UP000626148"/>
    </source>
</evidence>
<evidence type="ECO:0000256" key="7">
    <source>
        <dbReference type="ARBA" id="ARBA00016919"/>
    </source>
</evidence>
<dbReference type="GO" id="GO:0046654">
    <property type="term" value="P:tetrahydrofolate biosynthetic process"/>
    <property type="evidence" value="ECO:0007669"/>
    <property type="project" value="TreeGrafter"/>
</dbReference>
<dbReference type="PROSITE" id="PS00792">
    <property type="entry name" value="DHPS_1"/>
    <property type="match status" value="1"/>
</dbReference>
<dbReference type="PROSITE" id="PS50972">
    <property type="entry name" value="PTERIN_BINDING"/>
    <property type="match status" value="1"/>
</dbReference>
<evidence type="ECO:0000256" key="12">
    <source>
        <dbReference type="ARBA" id="ARBA00030193"/>
    </source>
</evidence>
<dbReference type="GO" id="GO:0046872">
    <property type="term" value="F:metal ion binding"/>
    <property type="evidence" value="ECO:0007669"/>
    <property type="project" value="UniProtKB-KW"/>
</dbReference>
<reference evidence="16" key="2">
    <citation type="submission" date="2020-09" db="EMBL/GenBank/DDBJ databases">
        <authorList>
            <person name="Sun Q."/>
            <person name="Kim S."/>
        </authorList>
    </citation>
    <scope>NUCLEOTIDE SEQUENCE</scope>
    <source>
        <strain evidence="16">KCTC 22169</strain>
    </source>
</reference>
<evidence type="ECO:0000256" key="4">
    <source>
        <dbReference type="ARBA" id="ARBA00009503"/>
    </source>
</evidence>
<evidence type="ECO:0000256" key="1">
    <source>
        <dbReference type="ARBA" id="ARBA00000012"/>
    </source>
</evidence>
<evidence type="ECO:0000256" key="8">
    <source>
        <dbReference type="ARBA" id="ARBA00022679"/>
    </source>
</evidence>
<dbReference type="CDD" id="cd00739">
    <property type="entry name" value="DHPS"/>
    <property type="match status" value="1"/>
</dbReference>
<keyword evidence="11 14" id="KW-0289">Folate biosynthesis</keyword>
<dbReference type="EMBL" id="BMXR01000002">
    <property type="protein sequence ID" value="GGX44772.1"/>
    <property type="molecule type" value="Genomic_DNA"/>
</dbReference>
<evidence type="ECO:0000256" key="10">
    <source>
        <dbReference type="ARBA" id="ARBA00022842"/>
    </source>
</evidence>
<dbReference type="InterPro" id="IPR006390">
    <property type="entry name" value="DHP_synth_dom"/>
</dbReference>
<dbReference type="FunFam" id="3.20.20.20:FF:000004">
    <property type="entry name" value="Dihydropteroate synthase"/>
    <property type="match status" value="1"/>
</dbReference>
<feature type="domain" description="Pterin-binding" evidence="15">
    <location>
        <begin position="19"/>
        <end position="271"/>
    </location>
</feature>
<comment type="catalytic activity">
    <reaction evidence="1">
        <text>(7,8-dihydropterin-6-yl)methyl diphosphate + 4-aminobenzoate = 7,8-dihydropteroate + diphosphate</text>
        <dbReference type="Rhea" id="RHEA:19949"/>
        <dbReference type="ChEBI" id="CHEBI:17836"/>
        <dbReference type="ChEBI" id="CHEBI:17839"/>
        <dbReference type="ChEBI" id="CHEBI:33019"/>
        <dbReference type="ChEBI" id="CHEBI:72950"/>
        <dbReference type="EC" id="2.5.1.15"/>
    </reaction>
</comment>
<dbReference type="Proteomes" id="UP000626148">
    <property type="component" value="Unassembled WGS sequence"/>
</dbReference>
<evidence type="ECO:0000256" key="13">
    <source>
        <dbReference type="ARBA" id="ARBA00053449"/>
    </source>
</evidence>
<proteinExistence type="inferred from homology"/>
<dbReference type="EC" id="2.5.1.15" evidence="6 14"/>
<evidence type="ECO:0000256" key="2">
    <source>
        <dbReference type="ARBA" id="ARBA00001946"/>
    </source>
</evidence>
<reference evidence="16" key="1">
    <citation type="journal article" date="2014" name="Int. J. Syst. Evol. Microbiol.">
        <title>Complete genome sequence of Corynebacterium casei LMG S-19264T (=DSM 44701T), isolated from a smear-ripened cheese.</title>
        <authorList>
            <consortium name="US DOE Joint Genome Institute (JGI-PGF)"/>
            <person name="Walter F."/>
            <person name="Albersmeier A."/>
            <person name="Kalinowski J."/>
            <person name="Ruckert C."/>
        </authorList>
    </citation>
    <scope>NUCLEOTIDE SEQUENCE</scope>
    <source>
        <strain evidence="16">KCTC 22169</strain>
    </source>
</reference>
<evidence type="ECO:0000256" key="6">
    <source>
        <dbReference type="ARBA" id="ARBA00012458"/>
    </source>
</evidence>
<comment type="function">
    <text evidence="13 14">Catalyzes the condensation of para-aminobenzoate (pABA) with 6-hydroxymethyl-7,8-dihydropterin diphosphate (DHPt-PP) to form 7,8-dihydropteroate (H2Pte), the immediate precursor of folate derivatives.</text>
</comment>
<comment type="similarity">
    <text evidence="4 14">Belongs to the DHPS family.</text>
</comment>
<evidence type="ECO:0000256" key="3">
    <source>
        <dbReference type="ARBA" id="ARBA00004763"/>
    </source>
</evidence>
<sequence>MTDLSKWPCGNQTLNLTETQVMGVLNVTPDSFSDGGHFIGHDQALRHATEMVDQGAAIIDIGGESTRPGATPVSVQEELDRVIPVIEALAGRVDAVLSVDTSTPEVMREAARAGVHLLNDVRALSRDGALEAAAGLGLPVCLMHMQGQPGTMQLNPQYGDVVGEVLRYLGDRIAACEAAGMKRQQLLVDPGFGFGKTVGHNLRLLNELDRLQSLGCPILVGMSRKSMIGDVLGKPVDQRLYGSLAVAVAAAMKGAAIVRVHDVAETVDAITMINAMRQSGQDPAVNGEPKA</sequence>
<dbReference type="GO" id="GO:0005829">
    <property type="term" value="C:cytosol"/>
    <property type="evidence" value="ECO:0007669"/>
    <property type="project" value="TreeGrafter"/>
</dbReference>
<comment type="subunit">
    <text evidence="5">Homodimer.</text>
</comment>
<evidence type="ECO:0000259" key="15">
    <source>
        <dbReference type="PROSITE" id="PS50972"/>
    </source>
</evidence>
<dbReference type="Gene3D" id="3.20.20.20">
    <property type="entry name" value="Dihydropteroate synthase-like"/>
    <property type="match status" value="1"/>
</dbReference>
<keyword evidence="17" id="KW-1185">Reference proteome</keyword>
<evidence type="ECO:0000256" key="11">
    <source>
        <dbReference type="ARBA" id="ARBA00022909"/>
    </source>
</evidence>
<evidence type="ECO:0000256" key="5">
    <source>
        <dbReference type="ARBA" id="ARBA00011738"/>
    </source>
</evidence>
<protein>
    <recommendedName>
        <fullName evidence="7 14">Dihydropteroate synthase</fullName>
        <shortName evidence="14">DHPS</shortName>
        <ecNumber evidence="6 14">2.5.1.15</ecNumber>
    </recommendedName>
    <alternativeName>
        <fullName evidence="12 14">Dihydropteroate pyrophosphorylase</fullName>
    </alternativeName>
</protein>
<evidence type="ECO:0000256" key="14">
    <source>
        <dbReference type="RuleBase" id="RU361205"/>
    </source>
</evidence>
<comment type="pathway">
    <text evidence="3 14">Cofactor biosynthesis; tetrahydrofolate biosynthesis; 7,8-dihydrofolate from 2-amino-4-hydroxy-6-hydroxymethyl-7,8-dihydropteridine diphosphate and 4-aminobenzoate: step 1/2.</text>
</comment>
<comment type="cofactor">
    <cofactor evidence="2 14">
        <name>Mg(2+)</name>
        <dbReference type="ChEBI" id="CHEBI:18420"/>
    </cofactor>
</comment>
<organism evidence="16 17">
    <name type="scientific">Saccharospirillum salsuginis</name>
    <dbReference type="NCBI Taxonomy" id="418750"/>
    <lineage>
        <taxon>Bacteria</taxon>
        <taxon>Pseudomonadati</taxon>
        <taxon>Pseudomonadota</taxon>
        <taxon>Gammaproteobacteria</taxon>
        <taxon>Oceanospirillales</taxon>
        <taxon>Saccharospirillaceae</taxon>
        <taxon>Saccharospirillum</taxon>
    </lineage>
</organism>
<dbReference type="PROSITE" id="PS00793">
    <property type="entry name" value="DHPS_2"/>
    <property type="match status" value="1"/>
</dbReference>
<dbReference type="GO" id="GO:0004156">
    <property type="term" value="F:dihydropteroate synthase activity"/>
    <property type="evidence" value="ECO:0007669"/>
    <property type="project" value="UniProtKB-EC"/>
</dbReference>
<gene>
    <name evidence="16" type="ORF">GCM10007392_09460</name>
</gene>
<evidence type="ECO:0000256" key="9">
    <source>
        <dbReference type="ARBA" id="ARBA00022723"/>
    </source>
</evidence>
<dbReference type="PANTHER" id="PTHR20941:SF1">
    <property type="entry name" value="FOLIC ACID SYNTHESIS PROTEIN FOL1"/>
    <property type="match status" value="1"/>
</dbReference>
<dbReference type="InterPro" id="IPR000489">
    <property type="entry name" value="Pterin-binding_dom"/>
</dbReference>
<dbReference type="AlphaFoldDB" id="A0A918N7N6"/>
<dbReference type="Pfam" id="PF00809">
    <property type="entry name" value="Pterin_bind"/>
    <property type="match status" value="1"/>
</dbReference>
<dbReference type="RefSeq" id="WP_189607344.1">
    <property type="nucleotide sequence ID" value="NZ_BMXR01000002.1"/>
</dbReference>
<evidence type="ECO:0000313" key="16">
    <source>
        <dbReference type="EMBL" id="GGX44772.1"/>
    </source>
</evidence>
<dbReference type="SUPFAM" id="SSF51717">
    <property type="entry name" value="Dihydropteroate synthetase-like"/>
    <property type="match status" value="1"/>
</dbReference>
<dbReference type="NCBIfam" id="TIGR01496">
    <property type="entry name" value="DHPS"/>
    <property type="match status" value="1"/>
</dbReference>
<dbReference type="PANTHER" id="PTHR20941">
    <property type="entry name" value="FOLATE SYNTHESIS PROTEINS"/>
    <property type="match status" value="1"/>
</dbReference>
<accession>A0A918N7N6</accession>
<keyword evidence="8 14" id="KW-0808">Transferase</keyword>
<comment type="caution">
    <text evidence="16">The sequence shown here is derived from an EMBL/GenBank/DDBJ whole genome shotgun (WGS) entry which is preliminary data.</text>
</comment>
<dbReference type="InterPro" id="IPR045031">
    <property type="entry name" value="DHP_synth-like"/>
</dbReference>